<sequence length="171" mass="18287">MLSGLLVSWRALLADGRAKAALFAAGGHGGAGENMASCFKMLHLVGKATRDPVTFLCCGSTRQQSAVPITARPFQHFVTFVEFRVRCAKQTDGLSASLSIASPVVELTLFARPAPPMLQSDMQPDISSCRSSAGCRSRLHSSIYCRNADARALTLCSSVYCSAINNIICDR</sequence>
<dbReference type="AlphaFoldDB" id="A0A6A6R734"/>
<evidence type="ECO:0000313" key="1">
    <source>
        <dbReference type="EMBL" id="KAF2500615.1"/>
    </source>
</evidence>
<dbReference type="EMBL" id="MU004183">
    <property type="protein sequence ID" value="KAF2500615.1"/>
    <property type="molecule type" value="Genomic_DNA"/>
</dbReference>
<dbReference type="Proteomes" id="UP000799750">
    <property type="component" value="Unassembled WGS sequence"/>
</dbReference>
<evidence type="ECO:0000313" key="2">
    <source>
        <dbReference type="Proteomes" id="UP000799750"/>
    </source>
</evidence>
<keyword evidence="2" id="KW-1185">Reference proteome</keyword>
<gene>
    <name evidence="1" type="ORF">BU16DRAFT_253527</name>
</gene>
<dbReference type="OrthoDB" id="10639407at2759"/>
<protein>
    <submittedName>
        <fullName evidence="1">Uncharacterized protein</fullName>
    </submittedName>
</protein>
<reference evidence="1" key="1">
    <citation type="journal article" date="2020" name="Stud. Mycol.">
        <title>101 Dothideomycetes genomes: a test case for predicting lifestyles and emergence of pathogens.</title>
        <authorList>
            <person name="Haridas S."/>
            <person name="Albert R."/>
            <person name="Binder M."/>
            <person name="Bloem J."/>
            <person name="Labutti K."/>
            <person name="Salamov A."/>
            <person name="Andreopoulos B."/>
            <person name="Baker S."/>
            <person name="Barry K."/>
            <person name="Bills G."/>
            <person name="Bluhm B."/>
            <person name="Cannon C."/>
            <person name="Castanera R."/>
            <person name="Culley D."/>
            <person name="Daum C."/>
            <person name="Ezra D."/>
            <person name="Gonzalez J."/>
            <person name="Henrissat B."/>
            <person name="Kuo A."/>
            <person name="Liang C."/>
            <person name="Lipzen A."/>
            <person name="Lutzoni F."/>
            <person name="Magnuson J."/>
            <person name="Mondo S."/>
            <person name="Nolan M."/>
            <person name="Ohm R."/>
            <person name="Pangilinan J."/>
            <person name="Park H.-J."/>
            <person name="Ramirez L."/>
            <person name="Alfaro M."/>
            <person name="Sun H."/>
            <person name="Tritt A."/>
            <person name="Yoshinaga Y."/>
            <person name="Zwiers L.-H."/>
            <person name="Turgeon B."/>
            <person name="Goodwin S."/>
            <person name="Spatafora J."/>
            <person name="Crous P."/>
            <person name="Grigoriev I."/>
        </authorList>
    </citation>
    <scope>NUCLEOTIDE SEQUENCE</scope>
    <source>
        <strain evidence="1">CBS 269.34</strain>
    </source>
</reference>
<proteinExistence type="predicted"/>
<organism evidence="1 2">
    <name type="scientific">Lophium mytilinum</name>
    <dbReference type="NCBI Taxonomy" id="390894"/>
    <lineage>
        <taxon>Eukaryota</taxon>
        <taxon>Fungi</taxon>
        <taxon>Dikarya</taxon>
        <taxon>Ascomycota</taxon>
        <taxon>Pezizomycotina</taxon>
        <taxon>Dothideomycetes</taxon>
        <taxon>Pleosporomycetidae</taxon>
        <taxon>Mytilinidiales</taxon>
        <taxon>Mytilinidiaceae</taxon>
        <taxon>Lophium</taxon>
    </lineage>
</organism>
<name>A0A6A6R734_9PEZI</name>
<accession>A0A6A6R734</accession>